<evidence type="ECO:0000256" key="1">
    <source>
        <dbReference type="ARBA" id="ARBA00023125"/>
    </source>
</evidence>
<evidence type="ECO:0000313" key="5">
    <source>
        <dbReference type="Proteomes" id="UP000295418"/>
    </source>
</evidence>
<dbReference type="Proteomes" id="UP000295418">
    <property type="component" value="Unassembled WGS sequence"/>
</dbReference>
<reference evidence="4 5" key="1">
    <citation type="submission" date="2019-03" db="EMBL/GenBank/DDBJ databases">
        <authorList>
            <person name="Kim M.K.M."/>
        </authorList>
    </citation>
    <scope>NUCLEOTIDE SEQUENCE [LARGE SCALE GENOMIC DNA]</scope>
    <source>
        <strain evidence="4 5">18JY21-1</strain>
    </source>
</reference>
<keyword evidence="1 2" id="KW-0238">DNA-binding</keyword>
<dbReference type="InterPro" id="IPR009057">
    <property type="entry name" value="Homeodomain-like_sf"/>
</dbReference>
<dbReference type="SUPFAM" id="SSF46689">
    <property type="entry name" value="Homeodomain-like"/>
    <property type="match status" value="1"/>
</dbReference>
<dbReference type="InterPro" id="IPR001647">
    <property type="entry name" value="HTH_TetR"/>
</dbReference>
<dbReference type="RefSeq" id="WP_132417057.1">
    <property type="nucleotide sequence ID" value="NZ_SKFG01000003.1"/>
</dbReference>
<proteinExistence type="predicted"/>
<name>A0A4R4EHQ9_9BACL</name>
<dbReference type="InterPro" id="IPR050624">
    <property type="entry name" value="HTH-type_Tx_Regulator"/>
</dbReference>
<dbReference type="Pfam" id="PF00440">
    <property type="entry name" value="TetR_N"/>
    <property type="match status" value="1"/>
</dbReference>
<dbReference type="GO" id="GO:0003677">
    <property type="term" value="F:DNA binding"/>
    <property type="evidence" value="ECO:0007669"/>
    <property type="project" value="UniProtKB-UniRule"/>
</dbReference>
<sequence>MGTKVRNLRMTQTKQSLIKAFVNLVNEKDFEKITIADLTEGAKVNRATFYAHFNDKYELLDYIVGDSASTAIVNRTKGEIKFDQEGIAQLVLALCDFYQHPRINCRRSYVALVVPQLKDKAIKELNAYLLKGLESLCSQDELALYTPVFAQMIHESAFQWATGNTALDKDEIAKKIALLVVNGFRSSVSSLIK</sequence>
<dbReference type="PANTHER" id="PTHR43479">
    <property type="entry name" value="ACREF/ENVCD OPERON REPRESSOR-RELATED"/>
    <property type="match status" value="1"/>
</dbReference>
<protein>
    <submittedName>
        <fullName evidence="4">TetR/AcrR family transcriptional regulator</fullName>
    </submittedName>
</protein>
<feature type="domain" description="HTH tetR-type" evidence="3">
    <location>
        <begin position="11"/>
        <end position="71"/>
    </location>
</feature>
<dbReference type="EMBL" id="SKFG01000003">
    <property type="protein sequence ID" value="TCZ79399.1"/>
    <property type="molecule type" value="Genomic_DNA"/>
</dbReference>
<keyword evidence="5" id="KW-1185">Reference proteome</keyword>
<dbReference type="AlphaFoldDB" id="A0A4R4EHQ9"/>
<accession>A0A4R4EHQ9</accession>
<evidence type="ECO:0000256" key="2">
    <source>
        <dbReference type="PROSITE-ProRule" id="PRU00335"/>
    </source>
</evidence>
<gene>
    <name evidence="4" type="ORF">E0485_05935</name>
</gene>
<evidence type="ECO:0000313" key="4">
    <source>
        <dbReference type="EMBL" id="TCZ79399.1"/>
    </source>
</evidence>
<feature type="DNA-binding region" description="H-T-H motif" evidence="2">
    <location>
        <begin position="34"/>
        <end position="53"/>
    </location>
</feature>
<evidence type="ECO:0000259" key="3">
    <source>
        <dbReference type="PROSITE" id="PS50977"/>
    </source>
</evidence>
<dbReference type="OrthoDB" id="9810250at2"/>
<dbReference type="Gene3D" id="1.10.357.10">
    <property type="entry name" value="Tetracycline Repressor, domain 2"/>
    <property type="match status" value="1"/>
</dbReference>
<organism evidence="4 5">
    <name type="scientific">Paenibacillus albiflavus</name>
    <dbReference type="NCBI Taxonomy" id="2545760"/>
    <lineage>
        <taxon>Bacteria</taxon>
        <taxon>Bacillati</taxon>
        <taxon>Bacillota</taxon>
        <taxon>Bacilli</taxon>
        <taxon>Bacillales</taxon>
        <taxon>Paenibacillaceae</taxon>
        <taxon>Paenibacillus</taxon>
    </lineage>
</organism>
<dbReference type="PROSITE" id="PS50977">
    <property type="entry name" value="HTH_TETR_2"/>
    <property type="match status" value="1"/>
</dbReference>
<dbReference type="PANTHER" id="PTHR43479:SF7">
    <property type="entry name" value="TETR-FAMILY TRANSCRIPTIONAL REGULATOR"/>
    <property type="match status" value="1"/>
</dbReference>
<comment type="caution">
    <text evidence="4">The sequence shown here is derived from an EMBL/GenBank/DDBJ whole genome shotgun (WGS) entry which is preliminary data.</text>
</comment>